<keyword evidence="2" id="KW-0378">Hydrolase</keyword>
<feature type="compositionally biased region" description="Low complexity" evidence="1">
    <location>
        <begin position="163"/>
        <end position="179"/>
    </location>
</feature>
<evidence type="ECO:0000313" key="2">
    <source>
        <dbReference type="EMBL" id="GIY96410.1"/>
    </source>
</evidence>
<organism evidence="2 3">
    <name type="scientific">Caerostris extrusa</name>
    <name type="common">Bark spider</name>
    <name type="synonym">Caerostris bankana</name>
    <dbReference type="NCBI Taxonomy" id="172846"/>
    <lineage>
        <taxon>Eukaryota</taxon>
        <taxon>Metazoa</taxon>
        <taxon>Ecdysozoa</taxon>
        <taxon>Arthropoda</taxon>
        <taxon>Chelicerata</taxon>
        <taxon>Arachnida</taxon>
        <taxon>Araneae</taxon>
        <taxon>Araneomorphae</taxon>
        <taxon>Entelegynae</taxon>
        <taxon>Araneoidea</taxon>
        <taxon>Araneidae</taxon>
        <taxon>Caerostris</taxon>
    </lineage>
</organism>
<evidence type="ECO:0000256" key="1">
    <source>
        <dbReference type="SAM" id="MobiDB-lite"/>
    </source>
</evidence>
<gene>
    <name evidence="2" type="primary">USP24_1</name>
    <name evidence="2" type="ORF">CEXT_559171</name>
</gene>
<feature type="region of interest" description="Disordered" evidence="1">
    <location>
        <begin position="160"/>
        <end position="179"/>
    </location>
</feature>
<comment type="caution">
    <text evidence="2">The sequence shown here is derived from an EMBL/GenBank/DDBJ whole genome shotgun (WGS) entry which is preliminary data.</text>
</comment>
<keyword evidence="3" id="KW-1185">Reference proteome</keyword>
<dbReference type="EMBL" id="BPLR01000656">
    <property type="protein sequence ID" value="GIY96410.1"/>
    <property type="molecule type" value="Genomic_DNA"/>
</dbReference>
<dbReference type="Proteomes" id="UP001054945">
    <property type="component" value="Unassembled WGS sequence"/>
</dbReference>
<accession>A0AAV4XQI1</accession>
<sequence>MASGGQVFDKLYLLSTHEDSSVTSQVRNLLHLIPTDPAILDALDSISAKKVTEIPSPTTPKSSPRSSPKNLLLLLLPKNDVNRLKEVLKNLFDVSYQISHFKLLYILEALSGKLMPVAQDTNTVQSAQMFSNDFLSAGAAAGNLLFMNCSLPIKEGTHSCMGRSRQSSTGSNASSGSDTSDNLILQGGVCAQQNFVKEKKMCFFQLKLWNS</sequence>
<protein>
    <submittedName>
        <fullName evidence="2">Ubiquitinyl hydrolase 1</fullName>
    </submittedName>
</protein>
<evidence type="ECO:0000313" key="3">
    <source>
        <dbReference type="Proteomes" id="UP001054945"/>
    </source>
</evidence>
<name>A0AAV4XQI1_CAEEX</name>
<dbReference type="AlphaFoldDB" id="A0AAV4XQI1"/>
<proteinExistence type="predicted"/>
<reference evidence="2 3" key="1">
    <citation type="submission" date="2021-06" db="EMBL/GenBank/DDBJ databases">
        <title>Caerostris extrusa draft genome.</title>
        <authorList>
            <person name="Kono N."/>
            <person name="Arakawa K."/>
        </authorList>
    </citation>
    <scope>NUCLEOTIDE SEQUENCE [LARGE SCALE GENOMIC DNA]</scope>
</reference>
<dbReference type="GO" id="GO:0016787">
    <property type="term" value="F:hydrolase activity"/>
    <property type="evidence" value="ECO:0007669"/>
    <property type="project" value="UniProtKB-KW"/>
</dbReference>